<proteinExistence type="predicted"/>
<accession>A0A0K0FCW9</accession>
<dbReference type="Gene3D" id="3.90.1200.10">
    <property type="match status" value="1"/>
</dbReference>
<dbReference type="SMART" id="SM00587">
    <property type="entry name" value="CHK"/>
    <property type="match status" value="1"/>
</dbReference>
<dbReference type="WBParaSite" id="SVE_0668700.1">
    <property type="protein sequence ID" value="SVE_0668700.1"/>
    <property type="gene ID" value="SVE_0668700"/>
</dbReference>
<reference evidence="3" key="2">
    <citation type="submission" date="2015-08" db="UniProtKB">
        <authorList>
            <consortium name="WormBaseParasite"/>
        </authorList>
    </citation>
    <scope>IDENTIFICATION</scope>
</reference>
<name>A0A0K0FCW9_STRVS</name>
<dbReference type="SUPFAM" id="SSF56112">
    <property type="entry name" value="Protein kinase-like (PK-like)"/>
    <property type="match status" value="1"/>
</dbReference>
<evidence type="ECO:0000313" key="3">
    <source>
        <dbReference type="WBParaSite" id="SVE_0668700.1"/>
    </source>
</evidence>
<protein>
    <submittedName>
        <fullName evidence="3">CHK domain-containing protein</fullName>
    </submittedName>
</protein>
<dbReference type="InterPro" id="IPR012877">
    <property type="entry name" value="Dhs-27"/>
</dbReference>
<feature type="domain" description="CHK kinase-like" evidence="1">
    <location>
        <begin position="153"/>
        <end position="345"/>
    </location>
</feature>
<sequence length="427" mass="50080">MIATEFFCENDYGLKYFKGGKITHQWIVECLEKNNADFRKHRGESKVKEIDGFDISDGKGFMSKVFKTSIHFDDNKKAPYYVILKIPGVESLKESLEIQNIDNTINITLDEIRLFHNRECRFYNDVASKIKTLKYPKCYGSKDLIVGKQEGALLIKFLGSDSVIVPFYRSLNIYQTKSILNEAYKLQEHSLLNQDDFIKDNWEQPFTEDQMKSFSKIIRKEMLTLKKYILKEMWLEIKDDLDKMASNYLKIIKHVHIELPKSNGNVPVMTHGDMWTNNFMFKVDSDGNCSNNLSAIFDWQTAFKGTTGHDISTILVMSAPADVRREIEKDYLPVFYERLKDSLTKNGKEMKISFETFMNNYKLCFVEQSLMMILIVGFALQEYNIPEEFDYIWDARKFNIGSRIYFNLCDAIKICKDLYPEWLENRD</sequence>
<dbReference type="PANTHER" id="PTHR23020:SF41">
    <property type="entry name" value="AMINOGLYCOSIDE PHOSPHOTRANSFERASE DOMAIN-CONTAINING PROTEIN"/>
    <property type="match status" value="1"/>
</dbReference>
<keyword evidence="2" id="KW-1185">Reference proteome</keyword>
<dbReference type="AlphaFoldDB" id="A0A0K0FCW9"/>
<reference evidence="2" key="1">
    <citation type="submission" date="2014-07" db="EMBL/GenBank/DDBJ databases">
        <authorList>
            <person name="Martin A.A"/>
            <person name="De Silva N."/>
        </authorList>
    </citation>
    <scope>NUCLEOTIDE SEQUENCE</scope>
</reference>
<dbReference type="InterPro" id="IPR011009">
    <property type="entry name" value="Kinase-like_dom_sf"/>
</dbReference>
<dbReference type="InterPro" id="IPR052961">
    <property type="entry name" value="Oxido-Kinase-like_Enzymes"/>
</dbReference>
<evidence type="ECO:0000259" key="1">
    <source>
        <dbReference type="SMART" id="SM00587"/>
    </source>
</evidence>
<evidence type="ECO:0000313" key="2">
    <source>
        <dbReference type="Proteomes" id="UP000035680"/>
    </source>
</evidence>
<organism evidence="2 3">
    <name type="scientific">Strongyloides venezuelensis</name>
    <name type="common">Threadworm</name>
    <dbReference type="NCBI Taxonomy" id="75913"/>
    <lineage>
        <taxon>Eukaryota</taxon>
        <taxon>Metazoa</taxon>
        <taxon>Ecdysozoa</taxon>
        <taxon>Nematoda</taxon>
        <taxon>Chromadorea</taxon>
        <taxon>Rhabditida</taxon>
        <taxon>Tylenchina</taxon>
        <taxon>Panagrolaimomorpha</taxon>
        <taxon>Strongyloidoidea</taxon>
        <taxon>Strongyloididae</taxon>
        <taxon>Strongyloides</taxon>
    </lineage>
</organism>
<dbReference type="InterPro" id="IPR015897">
    <property type="entry name" value="CHK_kinase-like"/>
</dbReference>
<dbReference type="Proteomes" id="UP000035680">
    <property type="component" value="Unassembled WGS sequence"/>
</dbReference>
<dbReference type="Pfam" id="PF07914">
    <property type="entry name" value="DUF1679"/>
    <property type="match status" value="1"/>
</dbReference>
<dbReference type="PANTHER" id="PTHR23020">
    <property type="entry name" value="UNCHARACTERIZED NUCLEAR HORMONE RECEPTOR-RELATED"/>
    <property type="match status" value="1"/>
</dbReference>